<dbReference type="Proteomes" id="UP000030960">
    <property type="component" value="Unassembled WGS sequence"/>
</dbReference>
<accession>A0A0B3SBB6</accession>
<proteinExistence type="predicted"/>
<gene>
    <name evidence="1" type="ORF">OA50_01193</name>
</gene>
<reference evidence="1 2" key="1">
    <citation type="submission" date="2014-10" db="EMBL/GenBank/DDBJ databases">
        <title>Genome sequence of Ponticoccus sp. strain UMTAT08 isolated from clonal culture of toxic dinoflagellate Alexandrium tamiyavanichii.</title>
        <authorList>
            <person name="Gan H.Y."/>
            <person name="Muhd D.-D."/>
            <person name="Mohd Noor M.E."/>
            <person name="Yeong Y.S."/>
            <person name="Usup G."/>
        </authorList>
    </citation>
    <scope>NUCLEOTIDE SEQUENCE [LARGE SCALE GENOMIC DNA]</scope>
    <source>
        <strain evidence="1 2">UMTAT08</strain>
    </source>
</reference>
<dbReference type="EMBL" id="JSUQ01000004">
    <property type="protein sequence ID" value="KHQ53966.1"/>
    <property type="molecule type" value="Genomic_DNA"/>
</dbReference>
<name>A0A0B3SBB6_9RHOB</name>
<evidence type="ECO:0000313" key="2">
    <source>
        <dbReference type="Proteomes" id="UP000030960"/>
    </source>
</evidence>
<comment type="caution">
    <text evidence="1">The sequence shown here is derived from an EMBL/GenBank/DDBJ whole genome shotgun (WGS) entry which is preliminary data.</text>
</comment>
<keyword evidence="2" id="KW-1185">Reference proteome</keyword>
<sequence length="101" mass="10943">MIGAFRPQTHTRPVVQPESPFLLLFLWHFQPFASPDTLNPLVVHMPARVVQQAGHHAIAVAPVLIGQFDDVVGQTLIFGPALRHLALRGSVLPERAAGAAL</sequence>
<evidence type="ECO:0000313" key="1">
    <source>
        <dbReference type="EMBL" id="KHQ53966.1"/>
    </source>
</evidence>
<organism evidence="1 2">
    <name type="scientific">Mameliella alba</name>
    <dbReference type="NCBI Taxonomy" id="561184"/>
    <lineage>
        <taxon>Bacteria</taxon>
        <taxon>Pseudomonadati</taxon>
        <taxon>Pseudomonadota</taxon>
        <taxon>Alphaproteobacteria</taxon>
        <taxon>Rhodobacterales</taxon>
        <taxon>Roseobacteraceae</taxon>
        <taxon>Mameliella</taxon>
    </lineage>
</organism>
<protein>
    <submittedName>
        <fullName evidence="1">Mobile element protein</fullName>
    </submittedName>
</protein>
<dbReference type="AlphaFoldDB" id="A0A0B3SBB6"/>